<dbReference type="EMBL" id="CP034413">
    <property type="protein sequence ID" value="QCI58597.1"/>
    <property type="molecule type" value="Genomic_DNA"/>
</dbReference>
<evidence type="ECO:0000313" key="1">
    <source>
        <dbReference type="EMBL" id="QCI58597.1"/>
    </source>
</evidence>
<dbReference type="Proteomes" id="UP000298642">
    <property type="component" value="Chromosome"/>
</dbReference>
<organism evidence="1 2">
    <name type="scientific">Dysosmobacter welbionis</name>
    <dbReference type="NCBI Taxonomy" id="2093857"/>
    <lineage>
        <taxon>Bacteria</taxon>
        <taxon>Bacillati</taxon>
        <taxon>Bacillota</taxon>
        <taxon>Clostridia</taxon>
        <taxon>Eubacteriales</taxon>
        <taxon>Oscillospiraceae</taxon>
        <taxon>Dysosmobacter</taxon>
    </lineage>
</organism>
<gene>
    <name evidence="1" type="ORF">EIO64_04635</name>
</gene>
<evidence type="ECO:0000313" key="2">
    <source>
        <dbReference type="Proteomes" id="UP000298642"/>
    </source>
</evidence>
<reference evidence="2" key="1">
    <citation type="submission" date="2018-12" db="EMBL/GenBank/DDBJ databases">
        <title>Dusodibacter welbiota gen. nov., sp. nov., isolated from human faeces and emended description of the Oscillibacter genus.</title>
        <authorList>
            <person name="Le Roy T."/>
            <person name="Van der Smissen P."/>
            <person name="Delzenne N."/>
            <person name="Muccioli G."/>
            <person name="Collet J.F."/>
            <person name="Cani P.D."/>
        </authorList>
    </citation>
    <scope>NUCLEOTIDE SEQUENCE [LARGE SCALE GENOMIC DNA]</scope>
    <source>
        <strain evidence="2">J115</strain>
    </source>
</reference>
<proteinExistence type="predicted"/>
<dbReference type="KEGG" id="obj:EIO64_04635"/>
<sequence length="205" mass="23897">MMNYEVNPFQDYESITIDELKDQANSLLNLVTEEQRPLRVCMNNGKEFLLFPQDLLAPICDSDFRLILLSAMRYAMGRNTCMPMVVADYIKRHTQLLDDKFLVLAADEIRRHLEDYAEHEPNPNLWHDLLDALETEQRERATRKARKIRLCPACGKPLEIMSITDNWHSPGGFDVIAHCRNCLSNYEWFCDKDGAVSDMKQYFFG</sequence>
<dbReference type="AlphaFoldDB" id="A0A4D7AVZ6"/>
<name>A0A4D7AVZ6_9FIRM</name>
<accession>A0A4D7AVZ6</accession>
<keyword evidence="2" id="KW-1185">Reference proteome</keyword>
<dbReference type="RefSeq" id="WP_136890885.1">
    <property type="nucleotide sequence ID" value="NZ_CP034413.3"/>
</dbReference>
<protein>
    <submittedName>
        <fullName evidence="1">Uncharacterized protein</fullName>
    </submittedName>
</protein>